<proteinExistence type="predicted"/>
<dbReference type="RefSeq" id="WP_132283181.1">
    <property type="nucleotide sequence ID" value="NZ_SMGQ01000016.1"/>
</dbReference>
<dbReference type="InterPro" id="IPR053135">
    <property type="entry name" value="AKR2_Oxidoreductase"/>
</dbReference>
<evidence type="ECO:0000313" key="5">
    <source>
        <dbReference type="EMBL" id="TCK89102.1"/>
    </source>
</evidence>
<keyword evidence="6" id="KW-1185">Reference proteome</keyword>
<dbReference type="PANTHER" id="PTHR43312">
    <property type="entry name" value="D-THREO-ALDOSE 1-DEHYDROGENASE"/>
    <property type="match status" value="1"/>
</dbReference>
<evidence type="ECO:0000256" key="1">
    <source>
        <dbReference type="ARBA" id="ARBA00022723"/>
    </source>
</evidence>
<evidence type="ECO:0000313" key="6">
    <source>
        <dbReference type="Proteomes" id="UP000294545"/>
    </source>
</evidence>
<evidence type="ECO:0000256" key="2">
    <source>
        <dbReference type="ARBA" id="ARBA00023004"/>
    </source>
</evidence>
<dbReference type="InterPro" id="IPR017900">
    <property type="entry name" value="4Fe4S_Fe_S_CS"/>
</dbReference>
<comment type="caution">
    <text evidence="5">The sequence shown here is derived from an EMBL/GenBank/DDBJ whole genome shotgun (WGS) entry which is preliminary data.</text>
</comment>
<keyword evidence="1" id="KW-0479">Metal-binding</keyword>
<protein>
    <recommendedName>
        <fullName evidence="4">4Fe-4S ferredoxin-type domain-containing protein</fullName>
    </recommendedName>
</protein>
<dbReference type="CDD" id="cd19100">
    <property type="entry name" value="AKR_unchar"/>
    <property type="match status" value="1"/>
</dbReference>
<accession>A0A4R1MC07</accession>
<dbReference type="InterPro" id="IPR036812">
    <property type="entry name" value="NAD(P)_OxRdtase_dom_sf"/>
</dbReference>
<gene>
    <name evidence="5" type="ORF">EDC19_2516</name>
</gene>
<name>A0A4R1MC07_9FIRM</name>
<keyword evidence="3" id="KW-0411">Iron-sulfur</keyword>
<dbReference type="Gene3D" id="3.20.20.100">
    <property type="entry name" value="NADP-dependent oxidoreductase domain"/>
    <property type="match status" value="1"/>
</dbReference>
<dbReference type="OrthoDB" id="9773828at2"/>
<evidence type="ECO:0000259" key="4">
    <source>
        <dbReference type="PROSITE" id="PS51379"/>
    </source>
</evidence>
<dbReference type="Proteomes" id="UP000294545">
    <property type="component" value="Unassembled WGS sequence"/>
</dbReference>
<dbReference type="GO" id="GO:0051536">
    <property type="term" value="F:iron-sulfur cluster binding"/>
    <property type="evidence" value="ECO:0007669"/>
    <property type="project" value="UniProtKB-KW"/>
</dbReference>
<reference evidence="5 6" key="1">
    <citation type="submission" date="2019-03" db="EMBL/GenBank/DDBJ databases">
        <title>Genomic Encyclopedia of Type Strains, Phase IV (KMG-IV): sequencing the most valuable type-strain genomes for metagenomic binning, comparative biology and taxonomic classification.</title>
        <authorList>
            <person name="Goeker M."/>
        </authorList>
    </citation>
    <scope>NUCLEOTIDE SEQUENCE [LARGE SCALE GENOMIC DNA]</scope>
    <source>
        <strain evidence="5 6">DSM 24176</strain>
    </source>
</reference>
<dbReference type="SUPFAM" id="SSF46548">
    <property type="entry name" value="alpha-helical ferredoxin"/>
    <property type="match status" value="1"/>
</dbReference>
<keyword evidence="2" id="KW-0408">Iron</keyword>
<dbReference type="InterPro" id="IPR017896">
    <property type="entry name" value="4Fe4S_Fe-S-bd"/>
</dbReference>
<evidence type="ECO:0000256" key="3">
    <source>
        <dbReference type="ARBA" id="ARBA00023014"/>
    </source>
</evidence>
<dbReference type="InterPro" id="IPR023210">
    <property type="entry name" value="NADP_OxRdtase_dom"/>
</dbReference>
<dbReference type="PANTHER" id="PTHR43312:SF1">
    <property type="entry name" value="NADP-DEPENDENT OXIDOREDUCTASE DOMAIN-CONTAINING PROTEIN"/>
    <property type="match status" value="1"/>
</dbReference>
<sequence length="373" mass="41677">MEYRIFPHSGLKVSTIGIGSGSVHESDAKQTIELIDYAQEQGINLIDMATSYPEPWKHYGAALKGRRDQFHLQMHLGITYETGEYSRNYTLESIKRSFENQMEITGSDYADIAVFHCVDTPEDYNKLMDGGAFDYAIKFKRDGIIRNLGIATHTVEIANRFIATGEMDAFMFSINPAYDFDPAANDPYGEDSKTRSGIAVSQDRQKLFQDCVRLGIRINVMKAYGGGKLLEAKTSPFGRAMSIPQCLKYALDRPAVASCMVGVRNKQDLVEATRLYTATEKELDYSFISKIQPKEMRGACVYCNHCMPCPVGIDIGQTHKFFDLYLAGDEIAKEHYYAMSKNAGDCIQCGICESRCPFGVAVREKMQAACATL</sequence>
<dbReference type="EMBL" id="SMGQ01000016">
    <property type="protein sequence ID" value="TCK89102.1"/>
    <property type="molecule type" value="Genomic_DNA"/>
</dbReference>
<dbReference type="Pfam" id="PF00248">
    <property type="entry name" value="Aldo_ket_red"/>
    <property type="match status" value="1"/>
</dbReference>
<dbReference type="Pfam" id="PF13534">
    <property type="entry name" value="Fer4_17"/>
    <property type="match status" value="1"/>
</dbReference>
<dbReference type="GO" id="GO:0046872">
    <property type="term" value="F:metal ion binding"/>
    <property type="evidence" value="ECO:0007669"/>
    <property type="project" value="UniProtKB-KW"/>
</dbReference>
<dbReference type="SUPFAM" id="SSF51430">
    <property type="entry name" value="NAD(P)-linked oxidoreductase"/>
    <property type="match status" value="1"/>
</dbReference>
<dbReference type="PROSITE" id="PS00198">
    <property type="entry name" value="4FE4S_FER_1"/>
    <property type="match status" value="1"/>
</dbReference>
<dbReference type="AlphaFoldDB" id="A0A4R1MC07"/>
<organism evidence="5 6">
    <name type="scientific">Natranaerovirga hydrolytica</name>
    <dbReference type="NCBI Taxonomy" id="680378"/>
    <lineage>
        <taxon>Bacteria</taxon>
        <taxon>Bacillati</taxon>
        <taxon>Bacillota</taxon>
        <taxon>Clostridia</taxon>
        <taxon>Lachnospirales</taxon>
        <taxon>Natranaerovirgaceae</taxon>
        <taxon>Natranaerovirga</taxon>
    </lineage>
</organism>
<feature type="domain" description="4Fe-4S ferredoxin-type" evidence="4">
    <location>
        <begin position="337"/>
        <end position="366"/>
    </location>
</feature>
<dbReference type="PROSITE" id="PS51379">
    <property type="entry name" value="4FE4S_FER_2"/>
    <property type="match status" value="1"/>
</dbReference>